<dbReference type="RefSeq" id="WP_238808649.1">
    <property type="nucleotide sequence ID" value="NZ_CAKLPY010000007.1"/>
</dbReference>
<evidence type="ECO:0000313" key="4">
    <source>
        <dbReference type="Proteomes" id="UP000837932"/>
    </source>
</evidence>
<dbReference type="Gene3D" id="3.40.50.1820">
    <property type="entry name" value="alpha/beta hydrolase"/>
    <property type="match status" value="1"/>
</dbReference>
<evidence type="ECO:0000256" key="1">
    <source>
        <dbReference type="ARBA" id="ARBA00022801"/>
    </source>
</evidence>
<sequence>MKLFFRKTGEGQPILILHGVFGSSDNWFSISKMIAENGYAVYALDARNHGQSPRSEEFSYELMADDLNEFIEDNHLEKPVIIGHSMGGKTVTHFAMKYPNKFSKLVIVDIAPKFYPSHHGHIIQGLNSIDLANLKNRNEAETQLAKFVSNVGERQFLLKNIYRTEDGKFDWRINLPVLSREIYQIGGDFTDVHEVLQPVLFLRGGESGYIYDEDIPAIKKIFPNATIETIEGAGHWVQAEKPTEFVQSILNFV</sequence>
<dbReference type="PANTHER" id="PTHR46118:SF4">
    <property type="entry name" value="PROTEIN ABHD11"/>
    <property type="match status" value="1"/>
</dbReference>
<dbReference type="Proteomes" id="UP000837932">
    <property type="component" value="Unassembled WGS sequence"/>
</dbReference>
<protein>
    <submittedName>
        <fullName evidence="3">Esterase YbfF</fullName>
        <ecNumber evidence="3">3.1.-.-</ecNumber>
    </submittedName>
</protein>
<accession>A0ABM9AUW8</accession>
<dbReference type="EMBL" id="CAKLPY010000007">
    <property type="protein sequence ID" value="CAH0997842.1"/>
    <property type="molecule type" value="Genomic_DNA"/>
</dbReference>
<dbReference type="InterPro" id="IPR000073">
    <property type="entry name" value="AB_hydrolase_1"/>
</dbReference>
<comment type="caution">
    <text evidence="3">The sequence shown here is derived from an EMBL/GenBank/DDBJ whole genome shotgun (WGS) entry which is preliminary data.</text>
</comment>
<proteinExistence type="predicted"/>
<evidence type="ECO:0000259" key="2">
    <source>
        <dbReference type="Pfam" id="PF00561"/>
    </source>
</evidence>
<dbReference type="SUPFAM" id="SSF53474">
    <property type="entry name" value="alpha/beta-Hydrolases"/>
    <property type="match status" value="1"/>
</dbReference>
<organism evidence="3 4">
    <name type="scientific">Emticicia aquatica</name>
    <dbReference type="NCBI Taxonomy" id="1681835"/>
    <lineage>
        <taxon>Bacteria</taxon>
        <taxon>Pseudomonadati</taxon>
        <taxon>Bacteroidota</taxon>
        <taxon>Cytophagia</taxon>
        <taxon>Cytophagales</taxon>
        <taxon>Leadbetterellaceae</taxon>
        <taxon>Emticicia</taxon>
    </lineage>
</organism>
<dbReference type="InterPro" id="IPR029058">
    <property type="entry name" value="AB_hydrolase_fold"/>
</dbReference>
<evidence type="ECO:0000313" key="3">
    <source>
        <dbReference type="EMBL" id="CAH0997842.1"/>
    </source>
</evidence>
<dbReference type="PRINTS" id="PR00412">
    <property type="entry name" value="EPOXHYDRLASE"/>
</dbReference>
<keyword evidence="4" id="KW-1185">Reference proteome</keyword>
<dbReference type="EC" id="3.1.-.-" evidence="3"/>
<keyword evidence="1 3" id="KW-0378">Hydrolase</keyword>
<dbReference type="PRINTS" id="PR00111">
    <property type="entry name" value="ABHYDROLASE"/>
</dbReference>
<feature type="domain" description="AB hydrolase-1" evidence="2">
    <location>
        <begin position="13"/>
        <end position="242"/>
    </location>
</feature>
<reference evidence="3" key="1">
    <citation type="submission" date="2021-12" db="EMBL/GenBank/DDBJ databases">
        <authorList>
            <person name="Rodrigo-Torres L."/>
            <person name="Arahal R. D."/>
            <person name="Lucena T."/>
        </authorList>
    </citation>
    <scope>NUCLEOTIDE SEQUENCE</scope>
    <source>
        <strain evidence="3">CECT 8858</strain>
    </source>
</reference>
<name>A0ABM9AUW8_9BACT</name>
<dbReference type="GO" id="GO:0016787">
    <property type="term" value="F:hydrolase activity"/>
    <property type="evidence" value="ECO:0007669"/>
    <property type="project" value="UniProtKB-KW"/>
</dbReference>
<dbReference type="PANTHER" id="PTHR46118">
    <property type="entry name" value="PROTEIN ABHD11"/>
    <property type="match status" value="1"/>
</dbReference>
<gene>
    <name evidence="3" type="primary">ybfF</name>
    <name evidence="3" type="ORF">EMA8858_03976</name>
</gene>
<dbReference type="Pfam" id="PF00561">
    <property type="entry name" value="Abhydrolase_1"/>
    <property type="match status" value="1"/>
</dbReference>
<dbReference type="InterPro" id="IPR000639">
    <property type="entry name" value="Epox_hydrolase-like"/>
</dbReference>